<dbReference type="RefSeq" id="WP_192963497.1">
    <property type="nucleotide sequence ID" value="NZ_LN713926.1"/>
</dbReference>
<accession>A0A0G4E536</accession>
<dbReference type="AlphaFoldDB" id="A0A0G4E536"/>
<keyword evidence="1" id="KW-0614">Plasmid</keyword>
<organism evidence="1">
    <name type="scientific">Pseudomonas fluorescens (strain SBW25)</name>
    <dbReference type="NCBI Taxonomy" id="216595"/>
    <lineage>
        <taxon>Bacteria</taxon>
        <taxon>Pseudomonadati</taxon>
        <taxon>Pseudomonadota</taxon>
        <taxon>Gammaproteobacteria</taxon>
        <taxon>Pseudomonadales</taxon>
        <taxon>Pseudomonadaceae</taxon>
        <taxon>Pseudomonas</taxon>
    </lineage>
</organism>
<proteinExistence type="predicted"/>
<name>A0A0G4E536_PSEFS</name>
<geneLocation type="plasmid" evidence="1">
    <name>pQBR57</name>
</geneLocation>
<evidence type="ECO:0000313" key="1">
    <source>
        <dbReference type="EMBL" id="CEK42340.1"/>
    </source>
</evidence>
<sequence>MQLKNEHELMTKLIDMLASEGVEAFISKGAPEDDSDEPEDVLRIPAWERPDGDLSREAIYNFLFSKLNGLPGKGLATELPGTRSLNIYAFNPEAVDKGKPLDRWDILVWSAGNSLESFTWQEMVEGDDSAWWEGWDLPSELEHLPRRVGNLLILLHYKLVDLPALLPLTELGLISTLEKRKAVAELYCSSPDYKDRWSLRLSASGTLVLHKQSEQSLTAITSENIDDKGRLMLDGWLLIHPCWQN</sequence>
<dbReference type="EMBL" id="LN713926">
    <property type="protein sequence ID" value="CEK42340.1"/>
    <property type="molecule type" value="Genomic_DNA"/>
</dbReference>
<protein>
    <submittedName>
        <fullName evidence="1">Uncharacterized protein</fullName>
    </submittedName>
</protein>
<gene>
    <name evidence="1" type="ORF">PQBR57_0387</name>
</gene>
<reference evidence="1" key="2">
    <citation type="submission" date="2015-06" db="EMBL/GenBank/DDBJ databases">
        <title>Environmentally co-occuring mercury resistance plasmids are genetically and phenotypically diverse and confer variable context-dependent fitness effects.</title>
        <authorList>
            <person name="Hall J.P.J."/>
            <person name="Harrison E."/>
            <person name="Lilley A.K."/>
            <person name="Paterson S."/>
            <person name="Spiers A.J."/>
            <person name="Brockhurst M.A."/>
        </authorList>
    </citation>
    <scope>NUCLEOTIDE SEQUENCE [LARGE SCALE GENOMIC DNA]</scope>
    <source>
        <strain evidence="1">SBW25</strain>
        <plasmid evidence="1">pQBR57</plasmid>
    </source>
</reference>
<reference evidence="1" key="1">
    <citation type="submission" date="2014-12" db="EMBL/GenBank/DDBJ databases">
        <authorList>
            <person name="Hall J."/>
        </authorList>
    </citation>
    <scope>NUCLEOTIDE SEQUENCE [LARGE SCALE GENOMIC DNA]</scope>
    <source>
        <strain evidence="1">SBW25</strain>
        <plasmid evidence="1">pQBR57</plasmid>
    </source>
</reference>